<dbReference type="SUPFAM" id="SSF54001">
    <property type="entry name" value="Cysteine proteinases"/>
    <property type="match status" value="1"/>
</dbReference>
<dbReference type="Pfam" id="PF08379">
    <property type="entry name" value="Bact_transglu_N"/>
    <property type="match status" value="1"/>
</dbReference>
<name>A0ABS0S800_9HYPH</name>
<protein>
    <submittedName>
        <fullName evidence="2">Transglutaminase family protein</fullName>
    </submittedName>
</protein>
<feature type="domain" description="Transglutaminase-like" evidence="1">
    <location>
        <begin position="158"/>
        <end position="222"/>
    </location>
</feature>
<dbReference type="Gene3D" id="3.10.620.30">
    <property type="match status" value="1"/>
</dbReference>
<keyword evidence="3" id="KW-1185">Reference proteome</keyword>
<dbReference type="InterPro" id="IPR002931">
    <property type="entry name" value="Transglutaminase-like"/>
</dbReference>
<dbReference type="InterPro" id="IPR038765">
    <property type="entry name" value="Papain-like_cys_pep_sf"/>
</dbReference>
<proteinExistence type="predicted"/>
<dbReference type="PANTHER" id="PTHR33490">
    <property type="entry name" value="BLR5614 PROTEIN-RELATED"/>
    <property type="match status" value="1"/>
</dbReference>
<dbReference type="PANTHER" id="PTHR33490:SF6">
    <property type="entry name" value="SLL1049 PROTEIN"/>
    <property type="match status" value="1"/>
</dbReference>
<evidence type="ECO:0000313" key="2">
    <source>
        <dbReference type="EMBL" id="MBI1619423.1"/>
    </source>
</evidence>
<dbReference type="Proteomes" id="UP000601789">
    <property type="component" value="Unassembled WGS sequence"/>
</dbReference>
<dbReference type="RefSeq" id="WP_198473718.1">
    <property type="nucleotide sequence ID" value="NZ_JADGMQ010000001.1"/>
</dbReference>
<evidence type="ECO:0000313" key="3">
    <source>
        <dbReference type="Proteomes" id="UP000601789"/>
    </source>
</evidence>
<gene>
    <name evidence="2" type="ORF">IOD40_01920</name>
</gene>
<dbReference type="Pfam" id="PF01841">
    <property type="entry name" value="Transglut_core"/>
    <property type="match status" value="1"/>
</dbReference>
<dbReference type="SMART" id="SM00460">
    <property type="entry name" value="TGc"/>
    <property type="match status" value="1"/>
</dbReference>
<accession>A0ABS0S800</accession>
<dbReference type="InterPro" id="IPR013589">
    <property type="entry name" value="Bac_transglu_N"/>
</dbReference>
<evidence type="ECO:0000259" key="1">
    <source>
        <dbReference type="SMART" id="SM00460"/>
    </source>
</evidence>
<organism evidence="2 3">
    <name type="scientific">Aquamicrobium zhengzhouense</name>
    <dbReference type="NCBI Taxonomy" id="2781738"/>
    <lineage>
        <taxon>Bacteria</taxon>
        <taxon>Pseudomonadati</taxon>
        <taxon>Pseudomonadota</taxon>
        <taxon>Alphaproteobacteria</taxon>
        <taxon>Hyphomicrobiales</taxon>
        <taxon>Phyllobacteriaceae</taxon>
        <taxon>Aquamicrobium</taxon>
    </lineage>
</organism>
<sequence>MRLRISHQTQYSYDSPLPYALQRIRLCPQSGPTQDVFSWKLDVLGAKEEVRFNDHFGNDTRLFSVTPGTSQVTILASGEVEVKNVSGVLGPHSGDAPLWLFQQETALTQHGPLATELLNGDERNVDLLEQLHDLSARIRQRVSYRVGATDASTTAEEALNMGEGVCQDHTHIFLSTARRLGVPARYVSGYLMLDDTVQQVATHAWAEAHIDGLGWVGFDVSNGISPDDRYTRIAVGRDYRDAMPFSGIRVGLAQELLEVHITVEQ</sequence>
<comment type="caution">
    <text evidence="2">The sequence shown here is derived from an EMBL/GenBank/DDBJ whole genome shotgun (WGS) entry which is preliminary data.</text>
</comment>
<dbReference type="EMBL" id="JADGMQ010000001">
    <property type="protein sequence ID" value="MBI1619423.1"/>
    <property type="molecule type" value="Genomic_DNA"/>
</dbReference>
<reference evidence="2 3" key="1">
    <citation type="submission" date="2020-10" db="EMBL/GenBank/DDBJ databases">
        <title>Aquamicrobium zhengzhouensis sp. nov., a exopolysaccharide producing bacterium isolated from farmland soil.</title>
        <authorList>
            <person name="Wang X."/>
        </authorList>
    </citation>
    <scope>NUCLEOTIDE SEQUENCE [LARGE SCALE GENOMIC DNA]</scope>
    <source>
        <strain evidence="3">cd-1</strain>
    </source>
</reference>